<evidence type="ECO:0000256" key="8">
    <source>
        <dbReference type="SAM" id="MobiDB-lite"/>
    </source>
</evidence>
<feature type="domain" description="C2H2-type" evidence="9">
    <location>
        <begin position="260"/>
        <end position="287"/>
    </location>
</feature>
<keyword evidence="11" id="KW-1185">Reference proteome</keyword>
<dbReference type="PANTHER" id="PTHR16515">
    <property type="entry name" value="PR DOMAIN ZINC FINGER PROTEIN"/>
    <property type="match status" value="1"/>
</dbReference>
<proteinExistence type="predicted"/>
<dbReference type="InterPro" id="IPR036236">
    <property type="entry name" value="Znf_C2H2_sf"/>
</dbReference>
<feature type="compositionally biased region" description="Basic and acidic residues" evidence="8">
    <location>
        <begin position="149"/>
        <end position="158"/>
    </location>
</feature>
<comment type="subcellular location">
    <subcellularLocation>
        <location evidence="1">Nucleus</location>
    </subcellularLocation>
</comment>
<feature type="domain" description="C2H2-type" evidence="9">
    <location>
        <begin position="288"/>
        <end position="315"/>
    </location>
</feature>
<dbReference type="FunFam" id="3.30.160.60:FF:000634">
    <property type="entry name" value="Zinc finger X-chromosomal protein"/>
    <property type="match status" value="1"/>
</dbReference>
<keyword evidence="4 7" id="KW-0863">Zinc-finger</keyword>
<evidence type="ECO:0000313" key="11">
    <source>
        <dbReference type="Proteomes" id="UP000596742"/>
    </source>
</evidence>
<dbReference type="PROSITE" id="PS00028">
    <property type="entry name" value="ZINC_FINGER_C2H2_1"/>
    <property type="match status" value="4"/>
</dbReference>
<feature type="non-terminal residue" evidence="10">
    <location>
        <position position="374"/>
    </location>
</feature>
<organism evidence="10 11">
    <name type="scientific">Mytilus galloprovincialis</name>
    <name type="common">Mediterranean mussel</name>
    <dbReference type="NCBI Taxonomy" id="29158"/>
    <lineage>
        <taxon>Eukaryota</taxon>
        <taxon>Metazoa</taxon>
        <taxon>Spiralia</taxon>
        <taxon>Lophotrochozoa</taxon>
        <taxon>Mollusca</taxon>
        <taxon>Bivalvia</taxon>
        <taxon>Autobranchia</taxon>
        <taxon>Pteriomorphia</taxon>
        <taxon>Mytilida</taxon>
        <taxon>Mytiloidea</taxon>
        <taxon>Mytilidae</taxon>
        <taxon>Mytilinae</taxon>
        <taxon>Mytilus</taxon>
    </lineage>
</organism>
<dbReference type="GO" id="GO:0008270">
    <property type="term" value="F:zinc ion binding"/>
    <property type="evidence" value="ECO:0007669"/>
    <property type="project" value="UniProtKB-KW"/>
</dbReference>
<name>A0A8B6FCH0_MYTGA</name>
<dbReference type="SMART" id="SM00355">
    <property type="entry name" value="ZnF_C2H2"/>
    <property type="match status" value="4"/>
</dbReference>
<dbReference type="OrthoDB" id="40579at2759"/>
<dbReference type="EMBL" id="UYJE01006571">
    <property type="protein sequence ID" value="VDI47094.1"/>
    <property type="molecule type" value="Genomic_DNA"/>
</dbReference>
<evidence type="ECO:0000259" key="9">
    <source>
        <dbReference type="PROSITE" id="PS50157"/>
    </source>
</evidence>
<dbReference type="PROSITE" id="PS50157">
    <property type="entry name" value="ZINC_FINGER_C2H2_2"/>
    <property type="match status" value="4"/>
</dbReference>
<gene>
    <name evidence="10" type="ORF">MGAL_10B012220</name>
</gene>
<dbReference type="AlphaFoldDB" id="A0A8B6FCH0"/>
<evidence type="ECO:0000256" key="6">
    <source>
        <dbReference type="ARBA" id="ARBA00023242"/>
    </source>
</evidence>
<dbReference type="Proteomes" id="UP000596742">
    <property type="component" value="Unassembled WGS sequence"/>
</dbReference>
<feature type="region of interest" description="Disordered" evidence="8">
    <location>
        <begin position="1"/>
        <end position="29"/>
    </location>
</feature>
<dbReference type="SUPFAM" id="SSF57667">
    <property type="entry name" value="beta-beta-alpha zinc fingers"/>
    <property type="match status" value="2"/>
</dbReference>
<dbReference type="InterPro" id="IPR050331">
    <property type="entry name" value="Zinc_finger"/>
</dbReference>
<dbReference type="Gene3D" id="3.30.160.60">
    <property type="entry name" value="Classic Zinc Finger"/>
    <property type="match status" value="4"/>
</dbReference>
<keyword evidence="3" id="KW-0677">Repeat</keyword>
<keyword evidence="6" id="KW-0539">Nucleus</keyword>
<keyword evidence="2" id="KW-0479">Metal-binding</keyword>
<evidence type="ECO:0000313" key="10">
    <source>
        <dbReference type="EMBL" id="VDI47094.1"/>
    </source>
</evidence>
<evidence type="ECO:0000256" key="7">
    <source>
        <dbReference type="PROSITE-ProRule" id="PRU00042"/>
    </source>
</evidence>
<evidence type="ECO:0000256" key="2">
    <source>
        <dbReference type="ARBA" id="ARBA00022723"/>
    </source>
</evidence>
<evidence type="ECO:0000256" key="3">
    <source>
        <dbReference type="ARBA" id="ARBA00022737"/>
    </source>
</evidence>
<evidence type="ECO:0000256" key="5">
    <source>
        <dbReference type="ARBA" id="ARBA00022833"/>
    </source>
</evidence>
<dbReference type="GO" id="GO:0005634">
    <property type="term" value="C:nucleus"/>
    <property type="evidence" value="ECO:0007669"/>
    <property type="project" value="UniProtKB-SubCell"/>
</dbReference>
<comment type="caution">
    <text evidence="10">The sequence shown here is derived from an EMBL/GenBank/DDBJ whole genome shotgun (WGS) entry which is preliminary data.</text>
</comment>
<evidence type="ECO:0000256" key="1">
    <source>
        <dbReference type="ARBA" id="ARBA00004123"/>
    </source>
</evidence>
<dbReference type="FunFam" id="3.30.160.60:FF:001182">
    <property type="entry name" value="Zinc finger, C2H2 type"/>
    <property type="match status" value="1"/>
</dbReference>
<keyword evidence="5" id="KW-0862">Zinc</keyword>
<dbReference type="GO" id="GO:0010468">
    <property type="term" value="P:regulation of gene expression"/>
    <property type="evidence" value="ECO:0007669"/>
    <property type="project" value="TreeGrafter"/>
</dbReference>
<feature type="region of interest" description="Disordered" evidence="8">
    <location>
        <begin position="149"/>
        <end position="175"/>
    </location>
</feature>
<dbReference type="InterPro" id="IPR013087">
    <property type="entry name" value="Znf_C2H2_type"/>
</dbReference>
<feature type="domain" description="C2H2-type" evidence="9">
    <location>
        <begin position="316"/>
        <end position="343"/>
    </location>
</feature>
<accession>A0A8B6FCH0</accession>
<reference evidence="10" key="1">
    <citation type="submission" date="2018-11" db="EMBL/GenBank/DDBJ databases">
        <authorList>
            <person name="Alioto T."/>
            <person name="Alioto T."/>
        </authorList>
    </citation>
    <scope>NUCLEOTIDE SEQUENCE</scope>
</reference>
<dbReference type="Pfam" id="PF00096">
    <property type="entry name" value="zf-C2H2"/>
    <property type="match status" value="3"/>
</dbReference>
<dbReference type="FunFam" id="3.30.160.60:FF:002343">
    <property type="entry name" value="Zinc finger protein 33A"/>
    <property type="match status" value="1"/>
</dbReference>
<feature type="compositionally biased region" description="Basic and acidic residues" evidence="8">
    <location>
        <begin position="166"/>
        <end position="175"/>
    </location>
</feature>
<dbReference type="PANTHER" id="PTHR16515:SF49">
    <property type="entry name" value="GASTRULA ZINC FINGER PROTEIN XLCGF49.1-LIKE-RELATED"/>
    <property type="match status" value="1"/>
</dbReference>
<feature type="compositionally biased region" description="Polar residues" evidence="8">
    <location>
        <begin position="13"/>
        <end position="29"/>
    </location>
</feature>
<evidence type="ECO:0000256" key="4">
    <source>
        <dbReference type="ARBA" id="ARBA00022771"/>
    </source>
</evidence>
<dbReference type="FunFam" id="3.30.160.60:FF:000557">
    <property type="entry name" value="zinc finger and SCAN domain-containing protein 29"/>
    <property type="match status" value="1"/>
</dbReference>
<sequence length="374" mass="41921">FCSDSGMEECGTSPISNVSSNGTTSPTSSYEMDLPKSFIPFRPQIITHSESSAFSKISKSASSTQHSAAFPTIPFGAPPPFGYFPGLFIPPWTTETTDYQALLAQSKSNLTTEDQKDSELTTNAFTEVNTSIPFTNYFQNLTRLFKKTESTETRHENDEVNNEPGEITHRNKSNRSELYKETLSSSRHYTEDCNKNETPNNTNIAIPPAPFFPNGQVLAMSHLLGSSPYLPTPATQVPQLSPNAQMMQYSGRIHTGDKPFKCEVCGRAFRQPGNLTRHRLTHTTVKPYVCPTCNKAFNRASNLHTHMRTHTNFKPFTCPYCGKGFHQKIDMKIHCYTHTGERPHRCDICGKGFTLISTLNAHRRIHTEQMPVPE</sequence>
<protein>
    <recommendedName>
        <fullName evidence="9">C2H2-type domain-containing protein</fullName>
    </recommendedName>
</protein>
<feature type="domain" description="C2H2-type" evidence="9">
    <location>
        <begin position="344"/>
        <end position="371"/>
    </location>
</feature>